<dbReference type="EMBL" id="CP068242">
    <property type="protein sequence ID" value="QQV79719.1"/>
    <property type="molecule type" value="Genomic_DNA"/>
</dbReference>
<accession>A0A974S6J9</accession>
<dbReference type="AlphaFoldDB" id="A0A974S6J9"/>
<name>A0A974S6J9_ENTFL</name>
<evidence type="ECO:0000313" key="1">
    <source>
        <dbReference type="EMBL" id="QQV79719.1"/>
    </source>
</evidence>
<gene>
    <name evidence="1" type="ORF">JG559_13365</name>
</gene>
<protein>
    <submittedName>
        <fullName evidence="1">Uncharacterized protein</fullName>
    </submittedName>
</protein>
<organism evidence="1">
    <name type="scientific">Enterococcus faecalis</name>
    <name type="common">Streptococcus faecalis</name>
    <dbReference type="NCBI Taxonomy" id="1351"/>
    <lineage>
        <taxon>Bacteria</taxon>
        <taxon>Bacillati</taxon>
        <taxon>Bacillota</taxon>
        <taxon>Bacilli</taxon>
        <taxon>Lactobacillales</taxon>
        <taxon>Enterococcaceae</taxon>
        <taxon>Enterococcus</taxon>
    </lineage>
</organism>
<sequence>MPIKISLWITLWSQWNRKINLVYLEEVGTEVLNSENQVGIVHHRITTFFVILNNFGLFPKDLHQVGTMISSVHASQ</sequence>
<proteinExistence type="predicted"/>
<reference evidence="1" key="1">
    <citation type="submission" date="2021-01" db="EMBL/GenBank/DDBJ databases">
        <title>Enterococcus.</title>
        <authorList>
            <person name="Du X."/>
            <person name="Wang N."/>
        </authorList>
    </citation>
    <scope>NUCLEOTIDE SEQUENCE [LARGE SCALE GENOMIC DNA]</scope>
    <source>
        <strain evidence="1">T90-2</strain>
    </source>
</reference>